<feature type="chain" id="PRO_5038396155" evidence="1">
    <location>
        <begin position="20"/>
        <end position="146"/>
    </location>
</feature>
<reference evidence="3" key="1">
    <citation type="submission" date="2021-06" db="EMBL/GenBank/DDBJ databases">
        <authorList>
            <person name="Huq M.A."/>
        </authorList>
    </citation>
    <scope>NUCLEOTIDE SEQUENCE</scope>
    <source>
        <strain evidence="3">MAH-26</strain>
    </source>
</reference>
<gene>
    <name evidence="3" type="ORF">KTO63_23850</name>
</gene>
<name>A0A9E2SGH5_9BACT</name>
<sequence length="146" mass="16426">MQKLFLFLTLISACLFAKAQKEPVERVWYNQEKTSKIQVYKATDGLFYGKIVWLAEPKDALGNPKTDVKNPVESKKKAPLQNLLILKSFKKSSDNANQYEGGTVYDPMSGKTYCGKINLAGKELKLKGYICSFSMLGRTSTWTLAE</sequence>
<comment type="caution">
    <text evidence="3">The sequence shown here is derived from an EMBL/GenBank/DDBJ whole genome shotgun (WGS) entry which is preliminary data.</text>
</comment>
<dbReference type="InterPro" id="IPR019223">
    <property type="entry name" value="DUF2147"/>
</dbReference>
<organism evidence="3 4">
    <name type="scientific">Pinibacter aurantiacus</name>
    <dbReference type="NCBI Taxonomy" id="2851599"/>
    <lineage>
        <taxon>Bacteria</taxon>
        <taxon>Pseudomonadati</taxon>
        <taxon>Bacteroidota</taxon>
        <taxon>Chitinophagia</taxon>
        <taxon>Chitinophagales</taxon>
        <taxon>Chitinophagaceae</taxon>
        <taxon>Pinibacter</taxon>
    </lineage>
</organism>
<dbReference type="PANTHER" id="PTHR36919">
    <property type="entry name" value="BLR1215 PROTEIN"/>
    <property type="match status" value="1"/>
</dbReference>
<accession>A0A9E2SGH5</accession>
<evidence type="ECO:0000313" key="3">
    <source>
        <dbReference type="EMBL" id="MBV4360220.1"/>
    </source>
</evidence>
<proteinExistence type="predicted"/>
<dbReference type="RefSeq" id="WP_217794490.1">
    <property type="nucleotide sequence ID" value="NZ_JAHSPG010000018.1"/>
</dbReference>
<evidence type="ECO:0000259" key="2">
    <source>
        <dbReference type="Pfam" id="PF09917"/>
    </source>
</evidence>
<feature type="domain" description="DUF2147" evidence="2">
    <location>
        <begin position="28"/>
        <end position="143"/>
    </location>
</feature>
<dbReference type="PANTHER" id="PTHR36919:SF2">
    <property type="entry name" value="BLL6627 PROTEIN"/>
    <property type="match status" value="1"/>
</dbReference>
<evidence type="ECO:0000313" key="4">
    <source>
        <dbReference type="Proteomes" id="UP000812270"/>
    </source>
</evidence>
<dbReference type="EMBL" id="JAHSPG010000018">
    <property type="protein sequence ID" value="MBV4360220.1"/>
    <property type="molecule type" value="Genomic_DNA"/>
</dbReference>
<dbReference type="AlphaFoldDB" id="A0A9E2SGH5"/>
<keyword evidence="1" id="KW-0732">Signal</keyword>
<protein>
    <submittedName>
        <fullName evidence="3">DUF2147 domain-containing protein</fullName>
    </submittedName>
</protein>
<dbReference type="Pfam" id="PF09917">
    <property type="entry name" value="DUF2147"/>
    <property type="match status" value="1"/>
</dbReference>
<keyword evidence="4" id="KW-1185">Reference proteome</keyword>
<dbReference type="Proteomes" id="UP000812270">
    <property type="component" value="Unassembled WGS sequence"/>
</dbReference>
<evidence type="ECO:0000256" key="1">
    <source>
        <dbReference type="SAM" id="SignalP"/>
    </source>
</evidence>
<feature type="signal peptide" evidence="1">
    <location>
        <begin position="1"/>
        <end position="19"/>
    </location>
</feature>